<dbReference type="InterPro" id="IPR020825">
    <property type="entry name" value="Phe-tRNA_synthase-like_B3/B4"/>
</dbReference>
<accession>A0A7X9DLQ4</accession>
<dbReference type="GO" id="GO:0003723">
    <property type="term" value="F:RNA binding"/>
    <property type="evidence" value="ECO:0007669"/>
    <property type="project" value="InterPro"/>
</dbReference>
<dbReference type="SUPFAM" id="SSF46955">
    <property type="entry name" value="Putative DNA-binding domain"/>
    <property type="match status" value="1"/>
</dbReference>
<feature type="non-terminal residue" evidence="2">
    <location>
        <position position="316"/>
    </location>
</feature>
<dbReference type="SMART" id="SM00873">
    <property type="entry name" value="B3_4"/>
    <property type="match status" value="1"/>
</dbReference>
<comment type="caution">
    <text evidence="2">The sequence shown here is derived from an EMBL/GenBank/DDBJ whole genome shotgun (WGS) entry which is preliminary data.</text>
</comment>
<dbReference type="EMBL" id="JAAZNL010000058">
    <property type="protein sequence ID" value="NMB70452.1"/>
    <property type="molecule type" value="Genomic_DNA"/>
</dbReference>
<dbReference type="Pfam" id="PF03483">
    <property type="entry name" value="B3_4"/>
    <property type="match status" value="1"/>
</dbReference>
<dbReference type="Proteomes" id="UP000526033">
    <property type="component" value="Unassembled WGS sequence"/>
</dbReference>
<protein>
    <recommendedName>
        <fullName evidence="1">B3/B4 tRNA-binding domain-containing protein</fullName>
    </recommendedName>
</protein>
<name>A0A7X9DLQ4_UNCKA</name>
<evidence type="ECO:0000259" key="1">
    <source>
        <dbReference type="SMART" id="SM00873"/>
    </source>
</evidence>
<dbReference type="Gene3D" id="3.30.56.10">
    <property type="match status" value="1"/>
</dbReference>
<dbReference type="AlphaFoldDB" id="A0A7X9DLQ4"/>
<dbReference type="PANTHER" id="PTHR10947">
    <property type="entry name" value="PHENYLALANYL-TRNA SYNTHETASE BETA CHAIN AND LEUCINE-RICH REPEAT-CONTAINING PROTEIN 47"/>
    <property type="match status" value="1"/>
</dbReference>
<dbReference type="InterPro" id="IPR005146">
    <property type="entry name" value="B3/B4_tRNA-bd"/>
</dbReference>
<reference evidence="2 3" key="1">
    <citation type="journal article" date="2020" name="Biotechnol. Biofuels">
        <title>New insights from the biogas microbiome by comprehensive genome-resolved metagenomics of nearly 1600 species originating from multiple anaerobic digesters.</title>
        <authorList>
            <person name="Campanaro S."/>
            <person name="Treu L."/>
            <person name="Rodriguez-R L.M."/>
            <person name="Kovalovszki A."/>
            <person name="Ziels R.M."/>
            <person name="Maus I."/>
            <person name="Zhu X."/>
            <person name="Kougias P.G."/>
            <person name="Basile A."/>
            <person name="Luo G."/>
            <person name="Schluter A."/>
            <person name="Konstantinidis K.T."/>
            <person name="Angelidaki I."/>
        </authorList>
    </citation>
    <scope>NUCLEOTIDE SEQUENCE [LARGE SCALE GENOMIC DNA]</scope>
    <source>
        <strain evidence="2">AS27yjCOA_165</strain>
    </source>
</reference>
<dbReference type="Gene3D" id="3.50.40.10">
    <property type="entry name" value="Phenylalanyl-trna Synthetase, Chain B, domain 3"/>
    <property type="match status" value="1"/>
</dbReference>
<gene>
    <name evidence="2" type="ORF">GYA27_04650</name>
</gene>
<dbReference type="GO" id="GO:0004826">
    <property type="term" value="F:phenylalanine-tRNA ligase activity"/>
    <property type="evidence" value="ECO:0007669"/>
    <property type="project" value="InterPro"/>
</dbReference>
<dbReference type="InterPro" id="IPR045060">
    <property type="entry name" value="Phe-tRNA-ligase_IIc_bsu"/>
</dbReference>
<evidence type="ECO:0000313" key="3">
    <source>
        <dbReference type="Proteomes" id="UP000526033"/>
    </source>
</evidence>
<organism evidence="2 3">
    <name type="scientific">candidate division WWE3 bacterium</name>
    <dbReference type="NCBI Taxonomy" id="2053526"/>
    <lineage>
        <taxon>Bacteria</taxon>
        <taxon>Katanobacteria</taxon>
    </lineage>
</organism>
<evidence type="ECO:0000313" key="2">
    <source>
        <dbReference type="EMBL" id="NMB70452.1"/>
    </source>
</evidence>
<feature type="domain" description="B3/B4 tRNA-binding" evidence="1">
    <location>
        <begin position="102"/>
        <end position="279"/>
    </location>
</feature>
<proteinExistence type="predicted"/>
<sequence>MKIPVEWLKQYIKTDKSTEELAKSFTLLGLMLDKPVSEYHDGKYQTDILDLEHRMDRSDWLSITGCARDLAAFERVDFIFPELYTREGKKPEANQLVNIKVDCPDMVNRFNTRVFRNIRVGDSPEWLKNRLQAYGIPSINNIVDITNYVMVKTGQPMHAQDLSKLKKQEIVIRKARKGEKMVTLLGETVELDDGNFVLTQNDVPTVLGGIVGGQSTGIEKTTTDIVLDAGNYNQVAIRKASRRLKIQNETVLRYDKFLHPDLTELAIHRATKLILDLAGGIYYTNIDWYPNPQTHKKYILRMERLEKLSGMHFVKD</sequence>
<dbReference type="PANTHER" id="PTHR10947:SF0">
    <property type="entry name" value="PHENYLALANINE--TRNA LIGASE BETA SUBUNIT"/>
    <property type="match status" value="1"/>
</dbReference>
<dbReference type="GO" id="GO:0009328">
    <property type="term" value="C:phenylalanine-tRNA ligase complex"/>
    <property type="evidence" value="ECO:0007669"/>
    <property type="project" value="TreeGrafter"/>
</dbReference>
<dbReference type="GO" id="GO:0006432">
    <property type="term" value="P:phenylalanyl-tRNA aminoacylation"/>
    <property type="evidence" value="ECO:0007669"/>
    <property type="project" value="InterPro"/>
</dbReference>
<dbReference type="SUPFAM" id="SSF56037">
    <property type="entry name" value="PheT/TilS domain"/>
    <property type="match status" value="1"/>
</dbReference>
<dbReference type="InterPro" id="IPR009061">
    <property type="entry name" value="DNA-bd_dom_put_sf"/>
</dbReference>